<name>A0A6J7X9S8_9CAUD</name>
<dbReference type="EMBL" id="LR798360">
    <property type="protein sequence ID" value="CAB5226394.1"/>
    <property type="molecule type" value="Genomic_DNA"/>
</dbReference>
<organism evidence="1">
    <name type="scientific">uncultured Caudovirales phage</name>
    <dbReference type="NCBI Taxonomy" id="2100421"/>
    <lineage>
        <taxon>Viruses</taxon>
        <taxon>Duplodnaviria</taxon>
        <taxon>Heunggongvirae</taxon>
        <taxon>Uroviricota</taxon>
        <taxon>Caudoviricetes</taxon>
        <taxon>Peduoviridae</taxon>
        <taxon>Maltschvirus</taxon>
        <taxon>Maltschvirus maltsch</taxon>
    </lineage>
</organism>
<evidence type="ECO:0000313" key="1">
    <source>
        <dbReference type="EMBL" id="CAB5226394.1"/>
    </source>
</evidence>
<gene>
    <name evidence="1" type="ORF">UFOVP760_170</name>
</gene>
<sequence>MDVALDLTDFDQHIYNTHLRISRSQRSQPFKFRKDFSNIDPVIIKQLKKISIFLTKHNHIALDNFIKAPYVIYPDESYFDIEYYTTLKATKAYTLYQRKKLFLDPDAPEQLTNIVESLKYISNYCHDNNIEIDDYITHRSNNTPSFILHLKEHRVNVYCLLGFTQFDKQLKLVDNDILEFILGNEFLNNIPTFRLKFFASKTAKLLIKAGIQKLKNKLKNKLEKQTN</sequence>
<reference evidence="1" key="1">
    <citation type="submission" date="2020-05" db="EMBL/GenBank/DDBJ databases">
        <authorList>
            <person name="Chiriac C."/>
            <person name="Salcher M."/>
            <person name="Ghai R."/>
            <person name="Kavagutti S V."/>
        </authorList>
    </citation>
    <scope>NUCLEOTIDE SEQUENCE</scope>
</reference>
<accession>A0A6J7X9S8</accession>
<proteinExistence type="predicted"/>
<protein>
    <submittedName>
        <fullName evidence="1">Uncharacterized protein</fullName>
    </submittedName>
</protein>